<keyword evidence="1" id="KW-0812">Transmembrane</keyword>
<dbReference type="Proteomes" id="UP000313359">
    <property type="component" value="Unassembled WGS sequence"/>
</dbReference>
<evidence type="ECO:0000256" key="1">
    <source>
        <dbReference type="SAM" id="Phobius"/>
    </source>
</evidence>
<dbReference type="EMBL" id="ML122253">
    <property type="protein sequence ID" value="RPD64568.1"/>
    <property type="molecule type" value="Genomic_DNA"/>
</dbReference>
<dbReference type="OrthoDB" id="17255at2759"/>
<keyword evidence="1" id="KW-0472">Membrane</keyword>
<reference evidence="2" key="1">
    <citation type="journal article" date="2018" name="Genome Biol. Evol.">
        <title>Genomics and development of Lentinus tigrinus, a white-rot wood-decaying mushroom with dimorphic fruiting bodies.</title>
        <authorList>
            <person name="Wu B."/>
            <person name="Xu Z."/>
            <person name="Knudson A."/>
            <person name="Carlson A."/>
            <person name="Chen N."/>
            <person name="Kovaka S."/>
            <person name="LaButti K."/>
            <person name="Lipzen A."/>
            <person name="Pennachio C."/>
            <person name="Riley R."/>
            <person name="Schakwitz W."/>
            <person name="Umezawa K."/>
            <person name="Ohm R.A."/>
            <person name="Grigoriev I.V."/>
            <person name="Nagy L.G."/>
            <person name="Gibbons J."/>
            <person name="Hibbett D."/>
        </authorList>
    </citation>
    <scope>NUCLEOTIDE SEQUENCE [LARGE SCALE GENOMIC DNA]</scope>
    <source>
        <strain evidence="2">ALCF2SS1-6</strain>
    </source>
</reference>
<sequence>MQVPSQVLGAHTVPMDRADIPAMVVPFFDQHWHAQSSSTLSWSLAVLLVSLAGALWTWSRTTSRAKIGAAAVSRAPACPPELLKDDLQGGVANAYTFEREITVPFDIGDTRVSKILVHPIKSCRGTSVTESRYSPEGLERTCALGRASHPTLQARVPATPDYKWH</sequence>
<proteinExistence type="predicted"/>
<evidence type="ECO:0000313" key="2">
    <source>
        <dbReference type="EMBL" id="RPD64568.1"/>
    </source>
</evidence>
<feature type="transmembrane region" description="Helical" evidence="1">
    <location>
        <begin position="40"/>
        <end position="58"/>
    </location>
</feature>
<evidence type="ECO:0000313" key="3">
    <source>
        <dbReference type="Proteomes" id="UP000313359"/>
    </source>
</evidence>
<protein>
    <submittedName>
        <fullName evidence="2">Uncharacterized protein</fullName>
    </submittedName>
</protein>
<dbReference type="STRING" id="1328759.A0A5C2SMP2"/>
<gene>
    <name evidence="2" type="ORF">L227DRAFT_560439</name>
</gene>
<keyword evidence="3" id="KW-1185">Reference proteome</keyword>
<name>A0A5C2SMP2_9APHY</name>
<organism evidence="2 3">
    <name type="scientific">Lentinus tigrinus ALCF2SS1-6</name>
    <dbReference type="NCBI Taxonomy" id="1328759"/>
    <lineage>
        <taxon>Eukaryota</taxon>
        <taxon>Fungi</taxon>
        <taxon>Dikarya</taxon>
        <taxon>Basidiomycota</taxon>
        <taxon>Agaricomycotina</taxon>
        <taxon>Agaricomycetes</taxon>
        <taxon>Polyporales</taxon>
        <taxon>Polyporaceae</taxon>
        <taxon>Lentinus</taxon>
    </lineage>
</organism>
<dbReference type="AlphaFoldDB" id="A0A5C2SMP2"/>
<keyword evidence="1" id="KW-1133">Transmembrane helix</keyword>
<accession>A0A5C2SMP2</accession>